<organism evidence="3 4">
    <name type="scientific">Candidatus Roizmanbacteria bacterium CG22_combo_CG10-13_8_21_14_all_33_16</name>
    <dbReference type="NCBI Taxonomy" id="1974859"/>
    <lineage>
        <taxon>Bacteria</taxon>
        <taxon>Candidatus Roizmaniibacteriota</taxon>
    </lineage>
</organism>
<feature type="domain" description="Soluble ligand binding" evidence="2">
    <location>
        <begin position="68"/>
        <end position="103"/>
    </location>
</feature>
<dbReference type="GO" id="GO:0015628">
    <property type="term" value="P:protein secretion by the type II secretion system"/>
    <property type="evidence" value="ECO:0007669"/>
    <property type="project" value="TreeGrafter"/>
</dbReference>
<evidence type="ECO:0000259" key="2">
    <source>
        <dbReference type="Pfam" id="PF10531"/>
    </source>
</evidence>
<name>A0A2H0C485_9BACT</name>
<keyword evidence="1" id="KW-1133">Transmembrane helix</keyword>
<dbReference type="InterPro" id="IPR019554">
    <property type="entry name" value="Soluble_ligand-bd"/>
</dbReference>
<dbReference type="Proteomes" id="UP000230802">
    <property type="component" value="Unassembled WGS sequence"/>
</dbReference>
<dbReference type="PANTHER" id="PTHR21180:SF32">
    <property type="entry name" value="ENDONUCLEASE_EXONUCLEASE_PHOSPHATASE FAMILY DOMAIN-CONTAINING PROTEIN 1"/>
    <property type="match status" value="1"/>
</dbReference>
<sequence>MHGFFASFKPILKRLKKYRIEVFLLSTATIITIITFGIYLASRSTPTEDHSEIQSDTETPITHQNIMIDIAGAVEKPGVYEVSSSARLQDALNFANGLTEEADKVFFSRNFNRARLLSDQEKIYIPFSWEISTGIFVENTRTLDYSNPVVPVNNSAITNTNQSPVIINLNTASPEELDTLPGIGAITVNKIINNRPYATIEDLLNKKIVNKGVFENIKGLITTN</sequence>
<evidence type="ECO:0000256" key="1">
    <source>
        <dbReference type="SAM" id="Phobius"/>
    </source>
</evidence>
<protein>
    <recommendedName>
        <fullName evidence="2">Soluble ligand binding domain-containing protein</fullName>
    </recommendedName>
</protein>
<dbReference type="Pfam" id="PF12836">
    <property type="entry name" value="HHH_3"/>
    <property type="match status" value="1"/>
</dbReference>
<feature type="transmembrane region" description="Helical" evidence="1">
    <location>
        <begin position="20"/>
        <end position="41"/>
    </location>
</feature>
<keyword evidence="1" id="KW-0812">Transmembrane</keyword>
<dbReference type="GO" id="GO:0015627">
    <property type="term" value="C:type II protein secretion system complex"/>
    <property type="evidence" value="ECO:0007669"/>
    <property type="project" value="TreeGrafter"/>
</dbReference>
<dbReference type="InterPro" id="IPR051675">
    <property type="entry name" value="Endo/Exo/Phosphatase_dom_1"/>
</dbReference>
<evidence type="ECO:0000313" key="3">
    <source>
        <dbReference type="EMBL" id="PIP64724.1"/>
    </source>
</evidence>
<dbReference type="EMBL" id="PCTD01000036">
    <property type="protein sequence ID" value="PIP64724.1"/>
    <property type="molecule type" value="Genomic_DNA"/>
</dbReference>
<dbReference type="PANTHER" id="PTHR21180">
    <property type="entry name" value="ENDONUCLEASE/EXONUCLEASE/PHOSPHATASE FAMILY DOMAIN-CONTAINING PROTEIN 1"/>
    <property type="match status" value="1"/>
</dbReference>
<dbReference type="AlphaFoldDB" id="A0A2H0C485"/>
<evidence type="ECO:0000313" key="4">
    <source>
        <dbReference type="Proteomes" id="UP000230802"/>
    </source>
</evidence>
<comment type="caution">
    <text evidence="3">The sequence shown here is derived from an EMBL/GenBank/DDBJ whole genome shotgun (WGS) entry which is preliminary data.</text>
</comment>
<dbReference type="Pfam" id="PF10531">
    <property type="entry name" value="SLBB"/>
    <property type="match status" value="1"/>
</dbReference>
<dbReference type="Gene3D" id="1.10.150.320">
    <property type="entry name" value="Photosystem II 12 kDa extrinsic protein"/>
    <property type="match status" value="1"/>
</dbReference>
<gene>
    <name evidence="3" type="ORF">COW96_00945</name>
</gene>
<dbReference type="Gene3D" id="3.10.560.10">
    <property type="entry name" value="Outer membrane lipoprotein wza domain like"/>
    <property type="match status" value="1"/>
</dbReference>
<accession>A0A2H0C485</accession>
<dbReference type="SUPFAM" id="SSF81585">
    <property type="entry name" value="PsbU/PolX domain-like"/>
    <property type="match status" value="1"/>
</dbReference>
<reference evidence="3 4" key="1">
    <citation type="submission" date="2017-09" db="EMBL/GenBank/DDBJ databases">
        <title>Depth-based differentiation of microbial function through sediment-hosted aquifers and enrichment of novel symbionts in the deep terrestrial subsurface.</title>
        <authorList>
            <person name="Probst A.J."/>
            <person name="Ladd B."/>
            <person name="Jarett J.K."/>
            <person name="Geller-Mcgrath D.E."/>
            <person name="Sieber C.M."/>
            <person name="Emerson J.B."/>
            <person name="Anantharaman K."/>
            <person name="Thomas B.C."/>
            <person name="Malmstrom R."/>
            <person name="Stieglmeier M."/>
            <person name="Klingl A."/>
            <person name="Woyke T."/>
            <person name="Ryan C.M."/>
            <person name="Banfield J.F."/>
        </authorList>
    </citation>
    <scope>NUCLEOTIDE SEQUENCE [LARGE SCALE GENOMIC DNA]</scope>
    <source>
        <strain evidence="3">CG22_combo_CG10-13_8_21_14_all_33_16</strain>
    </source>
</reference>
<proteinExistence type="predicted"/>
<keyword evidence="1" id="KW-0472">Membrane</keyword>